<protein>
    <recommendedName>
        <fullName evidence="8">Glutathione hydrolase</fullName>
        <ecNumber evidence="8">2.3.2.2</ecNumber>
        <ecNumber evidence="8">3.4.19.13</ecNumber>
    </recommendedName>
    <alternativeName>
        <fullName evidence="8">Gamma-glutamyltransferase</fullName>
    </alternativeName>
    <alternativeName>
        <fullName evidence="8">Gamma-glutamyltranspeptidase</fullName>
    </alternativeName>
</protein>
<comment type="pathway">
    <text evidence="3 8">Sulfur metabolism; glutathione metabolism.</text>
</comment>
<gene>
    <name evidence="9" type="ORF">L211DRAFT_789073</name>
</gene>
<dbReference type="GO" id="GO:0103068">
    <property type="term" value="F:leukotriene C4 gamma-glutamyl transferase activity"/>
    <property type="evidence" value="ECO:0007669"/>
    <property type="project" value="UniProtKB-EC"/>
</dbReference>
<dbReference type="InterPro" id="IPR043137">
    <property type="entry name" value="GGT_ssub_C"/>
</dbReference>
<dbReference type="GO" id="GO:0005886">
    <property type="term" value="C:plasma membrane"/>
    <property type="evidence" value="ECO:0007669"/>
    <property type="project" value="TreeGrafter"/>
</dbReference>
<proteinExistence type="inferred from homology"/>
<comment type="function">
    <text evidence="8">Cleaves the gamma-glutamyl peptide bond of glutathione and glutathione conjugates.</text>
</comment>
<dbReference type="InterPro" id="IPR000101">
    <property type="entry name" value="GGT_peptidase"/>
</dbReference>
<feature type="binding site" evidence="7">
    <location>
        <position position="118"/>
    </location>
    <ligand>
        <name>L-glutamate</name>
        <dbReference type="ChEBI" id="CHEBI:29985"/>
    </ligand>
</feature>
<dbReference type="EC" id="2.3.2.2" evidence="8"/>
<comment type="similarity">
    <text evidence="4">Belongs to the gamma-glutamyltransferase family.</text>
</comment>
<feature type="binding site" evidence="7">
    <location>
        <position position="433"/>
    </location>
    <ligand>
        <name>L-glutamate</name>
        <dbReference type="ChEBI" id="CHEBI:29985"/>
    </ligand>
</feature>
<evidence type="ECO:0000256" key="6">
    <source>
        <dbReference type="PIRSR" id="PIRSR600101-1"/>
    </source>
</evidence>
<organism evidence="9 10">
    <name type="scientific">Terfezia boudieri ATCC MYA-4762</name>
    <dbReference type="NCBI Taxonomy" id="1051890"/>
    <lineage>
        <taxon>Eukaryota</taxon>
        <taxon>Fungi</taxon>
        <taxon>Dikarya</taxon>
        <taxon>Ascomycota</taxon>
        <taxon>Pezizomycotina</taxon>
        <taxon>Pezizomycetes</taxon>
        <taxon>Pezizales</taxon>
        <taxon>Pezizaceae</taxon>
        <taxon>Terfezia</taxon>
    </lineage>
</organism>
<dbReference type="STRING" id="1051890.A0A3N4LKH5"/>
<reference evidence="9 10" key="1">
    <citation type="journal article" date="2018" name="Nat. Ecol. Evol.">
        <title>Pezizomycetes genomes reveal the molecular basis of ectomycorrhizal truffle lifestyle.</title>
        <authorList>
            <person name="Murat C."/>
            <person name="Payen T."/>
            <person name="Noel B."/>
            <person name="Kuo A."/>
            <person name="Morin E."/>
            <person name="Chen J."/>
            <person name="Kohler A."/>
            <person name="Krizsan K."/>
            <person name="Balestrini R."/>
            <person name="Da Silva C."/>
            <person name="Montanini B."/>
            <person name="Hainaut M."/>
            <person name="Levati E."/>
            <person name="Barry K.W."/>
            <person name="Belfiori B."/>
            <person name="Cichocki N."/>
            <person name="Clum A."/>
            <person name="Dockter R.B."/>
            <person name="Fauchery L."/>
            <person name="Guy J."/>
            <person name="Iotti M."/>
            <person name="Le Tacon F."/>
            <person name="Lindquist E.A."/>
            <person name="Lipzen A."/>
            <person name="Malagnac F."/>
            <person name="Mello A."/>
            <person name="Molinier V."/>
            <person name="Miyauchi S."/>
            <person name="Poulain J."/>
            <person name="Riccioni C."/>
            <person name="Rubini A."/>
            <person name="Sitrit Y."/>
            <person name="Splivallo R."/>
            <person name="Traeger S."/>
            <person name="Wang M."/>
            <person name="Zifcakova L."/>
            <person name="Wipf D."/>
            <person name="Zambonelli A."/>
            <person name="Paolocci F."/>
            <person name="Nowrousian M."/>
            <person name="Ottonello S."/>
            <person name="Baldrian P."/>
            <person name="Spatafora J.W."/>
            <person name="Henrissat B."/>
            <person name="Nagy L.G."/>
            <person name="Aury J.M."/>
            <person name="Wincker P."/>
            <person name="Grigoriev I.V."/>
            <person name="Bonfante P."/>
            <person name="Martin F.M."/>
        </authorList>
    </citation>
    <scope>NUCLEOTIDE SEQUENCE [LARGE SCALE GENOMIC DNA]</scope>
    <source>
        <strain evidence="9 10">ATCC MYA-4762</strain>
    </source>
</reference>
<dbReference type="UniPathway" id="UPA00204"/>
<dbReference type="AlphaFoldDB" id="A0A3N4LKH5"/>
<evidence type="ECO:0000313" key="9">
    <source>
        <dbReference type="EMBL" id="RPB22238.1"/>
    </source>
</evidence>
<evidence type="ECO:0000313" key="10">
    <source>
        <dbReference type="Proteomes" id="UP000267821"/>
    </source>
</evidence>
<evidence type="ECO:0000256" key="1">
    <source>
        <dbReference type="ARBA" id="ARBA00001049"/>
    </source>
</evidence>
<keyword evidence="8" id="KW-0808">Transferase</keyword>
<dbReference type="InterPro" id="IPR043138">
    <property type="entry name" value="GGT_lsub"/>
</dbReference>
<accession>A0A3N4LKH5</accession>
<dbReference type="PANTHER" id="PTHR11686">
    <property type="entry name" value="GAMMA GLUTAMYL TRANSPEPTIDASE"/>
    <property type="match status" value="1"/>
</dbReference>
<dbReference type="GO" id="GO:0006751">
    <property type="term" value="P:glutathione catabolic process"/>
    <property type="evidence" value="ECO:0007669"/>
    <property type="project" value="UniProtKB-UniRule"/>
</dbReference>
<dbReference type="Gene3D" id="3.60.20.40">
    <property type="match status" value="1"/>
</dbReference>
<evidence type="ECO:0000256" key="5">
    <source>
        <dbReference type="ARBA" id="ARBA00047417"/>
    </source>
</evidence>
<feature type="binding site" evidence="7">
    <location>
        <begin position="461"/>
        <end position="462"/>
    </location>
    <ligand>
        <name>L-glutamate</name>
        <dbReference type="ChEBI" id="CHEBI:29985"/>
    </ligand>
</feature>
<dbReference type="Gene3D" id="1.10.246.130">
    <property type="match status" value="1"/>
</dbReference>
<sequence>MGRNVDVLELDLDLHKREVPGDAKWLYDAQDPSYDLVPDNTTDRDKLIESRNGAVSSDVEVCSEIGVRLMKRGGNAVDAVIGTAACIGSINMFASGIGGGGFAVVRLTGGESSSFNFREMAPKAAHRDMYNGNPSLAQRGGLAFAIPGEVDGFWQLHQKYGSLPWKELWKPAIRLNKNGFRVTETLAIRIAAEKEYFEEHRDEWGFLFSEKSGSLLIEGEVMKRPALARTLKEIAGKGGLKAFYKGWIAESLVRVAREVGGVVTKEDFGEYFTVVEEAVGARAFGREFVTCGSPCSGPVLIEALNIAEGLNVMDPSDPVTIHRMIETMKWMSAGRTELGDPTDTEVFNGPRISELMTLDFAESVRQNISDNTTYPWQHYNPSYELTEPKGTSHINVLDQFGNAVALTTTVNIYWGALVHDTNTGIVLNSEMDDFSIPGRSNWYNLAPSIYNYIKPYKRPLSSSAPTIAAERDGKPGLIIGASGGSRIVTSVFECIVKSYLWGYDLLDVVKSPRMHHQLLPEVVKVERGISEGAIEGLRERGHKVEVVERIGSVVGAVKRGGDGTIYAVADWWRKRGVST</sequence>
<name>A0A3N4LKH5_9PEZI</name>
<evidence type="ECO:0000256" key="8">
    <source>
        <dbReference type="RuleBase" id="RU368068"/>
    </source>
</evidence>
<keyword evidence="10" id="KW-1185">Reference proteome</keyword>
<dbReference type="OrthoDB" id="1081007at2759"/>
<evidence type="ECO:0000256" key="7">
    <source>
        <dbReference type="PIRSR" id="PIRSR600101-2"/>
    </source>
</evidence>
<dbReference type="NCBIfam" id="TIGR00066">
    <property type="entry name" value="g_glut_trans"/>
    <property type="match status" value="1"/>
</dbReference>
<dbReference type="PRINTS" id="PR01210">
    <property type="entry name" value="GGTRANSPTASE"/>
</dbReference>
<feature type="binding site" evidence="7">
    <location>
        <position position="484"/>
    </location>
    <ligand>
        <name>L-glutamate</name>
        <dbReference type="ChEBI" id="CHEBI:29985"/>
    </ligand>
</feature>
<dbReference type="GO" id="GO:0000324">
    <property type="term" value="C:fungal-type vacuole"/>
    <property type="evidence" value="ECO:0007669"/>
    <property type="project" value="TreeGrafter"/>
</dbReference>
<dbReference type="SUPFAM" id="SSF56235">
    <property type="entry name" value="N-terminal nucleophile aminohydrolases (Ntn hydrolases)"/>
    <property type="match status" value="1"/>
</dbReference>
<dbReference type="Pfam" id="PF01019">
    <property type="entry name" value="G_glu_transpept"/>
    <property type="match status" value="1"/>
</dbReference>
<dbReference type="PANTHER" id="PTHR11686:SF9">
    <property type="entry name" value="RE13973P"/>
    <property type="match status" value="1"/>
</dbReference>
<evidence type="ECO:0000256" key="3">
    <source>
        <dbReference type="ARBA" id="ARBA00005115"/>
    </source>
</evidence>
<feature type="active site" description="Nucleophile" evidence="6">
    <location>
        <position position="391"/>
    </location>
</feature>
<dbReference type="GO" id="GO:0036374">
    <property type="term" value="F:glutathione hydrolase activity"/>
    <property type="evidence" value="ECO:0007669"/>
    <property type="project" value="UniProtKB-UniRule"/>
</dbReference>
<dbReference type="InParanoid" id="A0A3N4LKH5"/>
<comment type="catalytic activity">
    <reaction evidence="2 8">
        <text>glutathione + H2O = L-cysteinylglycine + L-glutamate</text>
        <dbReference type="Rhea" id="RHEA:28807"/>
        <dbReference type="ChEBI" id="CHEBI:15377"/>
        <dbReference type="ChEBI" id="CHEBI:29985"/>
        <dbReference type="ChEBI" id="CHEBI:57925"/>
        <dbReference type="ChEBI" id="CHEBI:61694"/>
        <dbReference type="EC" id="3.4.19.13"/>
    </reaction>
</comment>
<dbReference type="EMBL" id="ML121553">
    <property type="protein sequence ID" value="RPB22238.1"/>
    <property type="molecule type" value="Genomic_DNA"/>
</dbReference>
<evidence type="ECO:0000256" key="2">
    <source>
        <dbReference type="ARBA" id="ARBA00001089"/>
    </source>
</evidence>
<dbReference type="FunFam" id="3.60.20.40:FF:000001">
    <property type="entry name" value="Gamma-glutamyltranspeptidase 1"/>
    <property type="match status" value="1"/>
</dbReference>
<dbReference type="Proteomes" id="UP000267821">
    <property type="component" value="Unassembled WGS sequence"/>
</dbReference>
<keyword evidence="8" id="KW-0012">Acyltransferase</keyword>
<dbReference type="InterPro" id="IPR029055">
    <property type="entry name" value="Ntn_hydrolases_N"/>
</dbReference>
<evidence type="ECO:0000256" key="4">
    <source>
        <dbReference type="ARBA" id="ARBA00009381"/>
    </source>
</evidence>
<dbReference type="FunCoup" id="A0A3N4LKH5">
    <property type="interactions" value="143"/>
</dbReference>
<dbReference type="EC" id="3.4.19.13" evidence="8"/>
<feature type="binding site" evidence="7">
    <location>
        <begin position="409"/>
        <end position="411"/>
    </location>
    <ligand>
        <name>L-glutamate</name>
        <dbReference type="ChEBI" id="CHEBI:29985"/>
    </ligand>
</feature>
<keyword evidence="8" id="KW-0378">Hydrolase</keyword>
<comment type="catalytic activity">
    <reaction evidence="1 8">
        <text>an S-substituted glutathione + H2O = an S-substituted L-cysteinylglycine + L-glutamate</text>
        <dbReference type="Rhea" id="RHEA:59468"/>
        <dbReference type="ChEBI" id="CHEBI:15377"/>
        <dbReference type="ChEBI" id="CHEBI:29985"/>
        <dbReference type="ChEBI" id="CHEBI:90779"/>
        <dbReference type="ChEBI" id="CHEBI:143103"/>
        <dbReference type="EC" id="3.4.19.13"/>
    </reaction>
</comment>
<comment type="catalytic activity">
    <reaction evidence="5 8">
        <text>an N-terminal (5-L-glutamyl)-[peptide] + an alpha-amino acid = 5-L-glutamyl amino acid + an N-terminal L-alpha-aminoacyl-[peptide]</text>
        <dbReference type="Rhea" id="RHEA:23904"/>
        <dbReference type="Rhea" id="RHEA-COMP:9780"/>
        <dbReference type="Rhea" id="RHEA-COMP:9795"/>
        <dbReference type="ChEBI" id="CHEBI:77644"/>
        <dbReference type="ChEBI" id="CHEBI:78597"/>
        <dbReference type="ChEBI" id="CHEBI:78599"/>
        <dbReference type="ChEBI" id="CHEBI:78608"/>
        <dbReference type="EC" id="2.3.2.2"/>
    </reaction>
</comment>